<dbReference type="Pfam" id="PF04967">
    <property type="entry name" value="HTH_10"/>
    <property type="match status" value="1"/>
</dbReference>
<comment type="caution">
    <text evidence="4">The sequence shown here is derived from an EMBL/GenBank/DDBJ whole genome shotgun (WGS) entry which is preliminary data.</text>
</comment>
<keyword evidence="1" id="KW-0805">Transcription regulation</keyword>
<dbReference type="Proteomes" id="UP000283805">
    <property type="component" value="Unassembled WGS sequence"/>
</dbReference>
<keyword evidence="2" id="KW-0804">Transcription</keyword>
<gene>
    <name evidence="4" type="ORF">ATJ93_0935</name>
</gene>
<dbReference type="OrthoDB" id="202021at2157"/>
<evidence type="ECO:0000259" key="3">
    <source>
        <dbReference type="Pfam" id="PF04967"/>
    </source>
</evidence>
<dbReference type="InterPro" id="IPR013324">
    <property type="entry name" value="RNA_pol_sigma_r3/r4-like"/>
</dbReference>
<evidence type="ECO:0000313" key="5">
    <source>
        <dbReference type="Proteomes" id="UP000283805"/>
    </source>
</evidence>
<dbReference type="SUPFAM" id="SSF88659">
    <property type="entry name" value="Sigma3 and sigma4 domains of RNA polymerase sigma factors"/>
    <property type="match status" value="1"/>
</dbReference>
<dbReference type="InterPro" id="IPR007050">
    <property type="entry name" value="HTH_bacterioopsin"/>
</dbReference>
<evidence type="ECO:0000256" key="1">
    <source>
        <dbReference type="ARBA" id="ARBA00023015"/>
    </source>
</evidence>
<dbReference type="AlphaFoldDB" id="A0A3R7KNJ0"/>
<accession>A0A3R7KNJ0</accession>
<reference evidence="4 5" key="1">
    <citation type="submission" date="2018-09" db="EMBL/GenBank/DDBJ databases">
        <title>Genomic Encyclopedia of Archaeal and Bacterial Type Strains, Phase II (KMG-II): from individual species to whole genera.</title>
        <authorList>
            <person name="Goeker M."/>
        </authorList>
    </citation>
    <scope>NUCLEOTIDE SEQUENCE [LARGE SCALE GENOMIC DNA]</scope>
    <source>
        <strain evidence="4 5">DSM 13151</strain>
    </source>
</reference>
<dbReference type="PANTHER" id="PTHR34236:SF1">
    <property type="entry name" value="DIMETHYL SULFOXIDE REDUCTASE TRANSCRIPTIONAL ACTIVATOR"/>
    <property type="match status" value="1"/>
</dbReference>
<sequence>MSVRVAFEAASPKFFLGPTLEAMPSLDVVLERQYALDPTQPVAFCRMRCDDHERLERTLAADGTVAAFDRLDRTNDRARFRVRRSESEAGAEAQSRSKSDADTDVVGAYRRWVSVGGELLGGRATNGRWEIDMRFPDREAFTDYHEFLAARGVELELHRLADGPSAHADDAVVTDSQREALALAFEHGFFDVPRETGLTTIAETLEISEQAVSERLRRGQARLVEEYVVTD</sequence>
<feature type="domain" description="HTH bat-type" evidence="3">
    <location>
        <begin position="174"/>
        <end position="224"/>
    </location>
</feature>
<proteinExistence type="predicted"/>
<keyword evidence="5" id="KW-1185">Reference proteome</keyword>
<evidence type="ECO:0000313" key="4">
    <source>
        <dbReference type="EMBL" id="RKD97937.1"/>
    </source>
</evidence>
<organism evidence="4 5">
    <name type="scientific">Halopiger aswanensis</name>
    <dbReference type="NCBI Taxonomy" id="148449"/>
    <lineage>
        <taxon>Archaea</taxon>
        <taxon>Methanobacteriati</taxon>
        <taxon>Methanobacteriota</taxon>
        <taxon>Stenosarchaea group</taxon>
        <taxon>Halobacteria</taxon>
        <taxon>Halobacteriales</taxon>
        <taxon>Natrialbaceae</taxon>
        <taxon>Halopiger</taxon>
    </lineage>
</organism>
<name>A0A3R7KNJ0_9EURY</name>
<protein>
    <submittedName>
        <fullName evidence="4">Putative DNA binding protein</fullName>
    </submittedName>
</protein>
<dbReference type="PANTHER" id="PTHR34236">
    <property type="entry name" value="DIMETHYL SULFOXIDE REDUCTASE TRANSCRIPTIONAL ACTIVATOR"/>
    <property type="match status" value="1"/>
</dbReference>
<dbReference type="EMBL" id="RAPO01000001">
    <property type="protein sequence ID" value="RKD97937.1"/>
    <property type="molecule type" value="Genomic_DNA"/>
</dbReference>
<dbReference type="RefSeq" id="WP_120243416.1">
    <property type="nucleotide sequence ID" value="NZ_RAPO01000001.1"/>
</dbReference>
<evidence type="ECO:0000256" key="2">
    <source>
        <dbReference type="ARBA" id="ARBA00023163"/>
    </source>
</evidence>